<feature type="transmembrane region" description="Helical" evidence="1">
    <location>
        <begin position="80"/>
        <end position="106"/>
    </location>
</feature>
<name>A0A840W9J7_9ACTN</name>
<keyword evidence="1" id="KW-0472">Membrane</keyword>
<sequence>MHRTVPNPTLPNPVRWATILWAVAIAAGITETSLAVAPGLADGGAVPWLALVTRALLYTFSALLVAWFARGHGWSRVTLVVLMTGVGLVSVLVSMGIGVLSGLGVFVGLGYEGHGVALLVRIAHTLVYVVAVVVATVAAFTPAANRYFRCSREDRLAAAGARPAAVPAPRGVSA</sequence>
<accession>A0A840W9J7</accession>
<feature type="transmembrane region" description="Helical" evidence="1">
    <location>
        <begin position="45"/>
        <end position="68"/>
    </location>
</feature>
<keyword evidence="3" id="KW-1185">Reference proteome</keyword>
<gene>
    <name evidence="2" type="ORF">HNR07_004867</name>
</gene>
<protein>
    <submittedName>
        <fullName evidence="2">Uncharacterized protein</fullName>
    </submittedName>
</protein>
<reference evidence="2 3" key="1">
    <citation type="submission" date="2020-08" db="EMBL/GenBank/DDBJ databases">
        <title>Sequencing the genomes of 1000 actinobacteria strains.</title>
        <authorList>
            <person name="Klenk H.-P."/>
        </authorList>
    </citation>
    <scope>NUCLEOTIDE SEQUENCE [LARGE SCALE GENOMIC DNA]</scope>
    <source>
        <strain evidence="2 3">DSM 44598</strain>
    </source>
</reference>
<dbReference type="AlphaFoldDB" id="A0A840W9J7"/>
<organism evidence="2 3">
    <name type="scientific">Nocardiopsis metallicus</name>
    <dbReference type="NCBI Taxonomy" id="179819"/>
    <lineage>
        <taxon>Bacteria</taxon>
        <taxon>Bacillati</taxon>
        <taxon>Actinomycetota</taxon>
        <taxon>Actinomycetes</taxon>
        <taxon>Streptosporangiales</taxon>
        <taxon>Nocardiopsidaceae</taxon>
        <taxon>Nocardiopsis</taxon>
    </lineage>
</organism>
<dbReference type="RefSeq" id="WP_184366872.1">
    <property type="nucleotide sequence ID" value="NZ_BAAAKM010000062.1"/>
</dbReference>
<keyword evidence="1" id="KW-1133">Transmembrane helix</keyword>
<feature type="transmembrane region" description="Helical" evidence="1">
    <location>
        <begin position="126"/>
        <end position="145"/>
    </location>
</feature>
<evidence type="ECO:0000256" key="1">
    <source>
        <dbReference type="SAM" id="Phobius"/>
    </source>
</evidence>
<keyword evidence="1" id="KW-0812">Transmembrane</keyword>
<evidence type="ECO:0000313" key="2">
    <source>
        <dbReference type="EMBL" id="MBB5493730.1"/>
    </source>
</evidence>
<proteinExistence type="predicted"/>
<comment type="caution">
    <text evidence="2">The sequence shown here is derived from an EMBL/GenBank/DDBJ whole genome shotgun (WGS) entry which is preliminary data.</text>
</comment>
<dbReference type="EMBL" id="JACHDO010000001">
    <property type="protein sequence ID" value="MBB5493730.1"/>
    <property type="molecule type" value="Genomic_DNA"/>
</dbReference>
<dbReference type="Proteomes" id="UP000579647">
    <property type="component" value="Unassembled WGS sequence"/>
</dbReference>
<evidence type="ECO:0000313" key="3">
    <source>
        <dbReference type="Proteomes" id="UP000579647"/>
    </source>
</evidence>